<protein>
    <recommendedName>
        <fullName evidence="7">O-antigen polymerase</fullName>
    </recommendedName>
</protein>
<dbReference type="OrthoDB" id="5181551at2"/>
<evidence type="ECO:0000313" key="6">
    <source>
        <dbReference type="Proteomes" id="UP000248714"/>
    </source>
</evidence>
<keyword evidence="2" id="KW-0812">Transmembrane</keyword>
<dbReference type="EMBL" id="QLTT01000011">
    <property type="protein sequence ID" value="RAS60645.1"/>
    <property type="molecule type" value="Genomic_DNA"/>
</dbReference>
<feature type="transmembrane region" description="Helical" evidence="2">
    <location>
        <begin position="7"/>
        <end position="26"/>
    </location>
</feature>
<dbReference type="AlphaFoldDB" id="A0A316IR13"/>
<evidence type="ECO:0000256" key="1">
    <source>
        <dbReference type="SAM" id="MobiDB-lite"/>
    </source>
</evidence>
<evidence type="ECO:0000313" key="4">
    <source>
        <dbReference type="EMBL" id="RAS60645.1"/>
    </source>
</evidence>
<proteinExistence type="predicted"/>
<reference evidence="3 5" key="1">
    <citation type="submission" date="2018-05" db="EMBL/GenBank/DDBJ databases">
        <title>Genomic Encyclopedia of Type Strains, Phase IV (KMG-IV): sequencing the most valuable type-strain genomes for metagenomic binning, comparative biology and taxonomic classification.</title>
        <authorList>
            <person name="Goeker M."/>
        </authorList>
    </citation>
    <scope>NUCLEOTIDE SEQUENCE [LARGE SCALE GENOMIC DNA]</scope>
    <source>
        <strain evidence="4 6">DSM 45479</strain>
        <strain evidence="3 5">DSM 45480</strain>
    </source>
</reference>
<feature type="transmembrane region" description="Helical" evidence="2">
    <location>
        <begin position="321"/>
        <end position="349"/>
    </location>
</feature>
<name>A0A316IR13_9PSEU</name>
<dbReference type="RefSeq" id="WP_146231480.1">
    <property type="nucleotide sequence ID" value="NZ_QGHB01000002.1"/>
</dbReference>
<feature type="region of interest" description="Disordered" evidence="1">
    <location>
        <begin position="403"/>
        <end position="459"/>
    </location>
</feature>
<sequence>MRPTGGTGARLALGPVLAGIGAWLFFPAVGRISLIEIAAVALAPCCVFALLHLPKGRAVMATAVLWTIGLVVGQLVHPANSLVAIKAVAAAVVLALTVGLVCAVLLQHTKTGDMATAHHQLVIGFAIGQLLGMVVTPPAVSALDPWKFGLGQSATLLALVAVERLHPAARRVAVPSVLLMAAGLHLAFGDRSLALFAVLIAVASMVVSKQGHGRLLLFCVSAVGAAMLLAHLYTALAADGSLGPAEQQKVSFQNGDFGIAVGGRKDVVFLIAGALHSPLIGWGPSALVPSEVKAGAVRWLIDHGYPISSFDLVTFVRPDSLYLHSMILGSWVTGGLLALPFWLLATLLICRGLLRALRARAMAESYLLLVALWHVFLSPHGDTTRGHIAVAVALVVTGLAAHPKPKRDGREGTADGIAARGADSGSSRDSDSPDRDPTEPAQHAGRKHDADERFRPLRL</sequence>
<feature type="transmembrane region" description="Helical" evidence="2">
    <location>
        <begin position="192"/>
        <end position="208"/>
    </location>
</feature>
<keyword evidence="2" id="KW-1133">Transmembrane helix</keyword>
<keyword evidence="6" id="KW-1185">Reference proteome</keyword>
<feature type="transmembrane region" description="Helical" evidence="2">
    <location>
        <begin position="58"/>
        <end position="77"/>
    </location>
</feature>
<dbReference type="Proteomes" id="UP000246005">
    <property type="component" value="Unassembled WGS sequence"/>
</dbReference>
<dbReference type="Proteomes" id="UP000248714">
    <property type="component" value="Unassembled WGS sequence"/>
</dbReference>
<evidence type="ECO:0000313" key="5">
    <source>
        <dbReference type="Proteomes" id="UP000246005"/>
    </source>
</evidence>
<feature type="compositionally biased region" description="Basic and acidic residues" evidence="1">
    <location>
        <begin position="447"/>
        <end position="459"/>
    </location>
</feature>
<comment type="caution">
    <text evidence="3">The sequence shown here is derived from an EMBL/GenBank/DDBJ whole genome shotgun (WGS) entry which is preliminary data.</text>
</comment>
<feature type="transmembrane region" description="Helical" evidence="2">
    <location>
        <begin position="32"/>
        <end position="51"/>
    </location>
</feature>
<feature type="compositionally biased region" description="Basic and acidic residues" evidence="1">
    <location>
        <begin position="426"/>
        <end position="438"/>
    </location>
</feature>
<evidence type="ECO:0000313" key="3">
    <source>
        <dbReference type="EMBL" id="PWK89575.1"/>
    </source>
</evidence>
<keyword evidence="2" id="KW-0472">Membrane</keyword>
<evidence type="ECO:0008006" key="7">
    <source>
        <dbReference type="Google" id="ProtNLM"/>
    </source>
</evidence>
<organism evidence="3 5">
    <name type="scientific">Lentzea atacamensis</name>
    <dbReference type="NCBI Taxonomy" id="531938"/>
    <lineage>
        <taxon>Bacteria</taxon>
        <taxon>Bacillati</taxon>
        <taxon>Actinomycetota</taxon>
        <taxon>Actinomycetes</taxon>
        <taxon>Pseudonocardiales</taxon>
        <taxon>Pseudonocardiaceae</taxon>
        <taxon>Lentzea</taxon>
    </lineage>
</organism>
<feature type="transmembrane region" description="Helical" evidence="2">
    <location>
        <begin position="215"/>
        <end position="236"/>
    </location>
</feature>
<accession>A0A316IR13</accession>
<gene>
    <name evidence="4" type="ORF">C8D87_11163</name>
    <name evidence="3" type="ORF">C8D88_102850</name>
</gene>
<feature type="transmembrane region" description="Helical" evidence="2">
    <location>
        <begin position="83"/>
        <end position="106"/>
    </location>
</feature>
<dbReference type="EMBL" id="QGHB01000002">
    <property type="protein sequence ID" value="PWK89575.1"/>
    <property type="molecule type" value="Genomic_DNA"/>
</dbReference>
<evidence type="ECO:0000256" key="2">
    <source>
        <dbReference type="SAM" id="Phobius"/>
    </source>
</evidence>
<feature type="transmembrane region" description="Helical" evidence="2">
    <location>
        <begin position="118"/>
        <end position="140"/>
    </location>
</feature>